<protein>
    <submittedName>
        <fullName evidence="2">SMI1/KNR4 family protein</fullName>
    </submittedName>
</protein>
<dbReference type="EMBL" id="JAGDYP010000002">
    <property type="protein sequence ID" value="MBO1883556.1"/>
    <property type="molecule type" value="Genomic_DNA"/>
</dbReference>
<dbReference type="SUPFAM" id="SSF160631">
    <property type="entry name" value="SMI1/KNR4-like"/>
    <property type="match status" value="1"/>
</dbReference>
<gene>
    <name evidence="2" type="ORF">J4N46_03720</name>
</gene>
<feature type="domain" description="Knr4/Smi1-like" evidence="1">
    <location>
        <begin position="2"/>
        <end position="142"/>
    </location>
</feature>
<keyword evidence="3" id="KW-1185">Reference proteome</keyword>
<dbReference type="InterPro" id="IPR037883">
    <property type="entry name" value="Knr4/Smi1-like_sf"/>
</dbReference>
<dbReference type="Proteomes" id="UP000681610">
    <property type="component" value="Unassembled WGS sequence"/>
</dbReference>
<evidence type="ECO:0000313" key="3">
    <source>
        <dbReference type="Proteomes" id="UP000681610"/>
    </source>
</evidence>
<dbReference type="Pfam" id="PF09346">
    <property type="entry name" value="SMI1_KNR4"/>
    <property type="match status" value="1"/>
</dbReference>
<sequence length="338" mass="39735">MLKTLEQQYQFQYPELYHRLYADQMLDIGEYTSHWSKEVYPRLKNHPPLFLYSGDFELIPLANIAEAIEELNGEESWFNINPNYLFIPFGETGGGDYYCFLYDQNAPNPPSLARAFSSCPIVLLQHDSDEAELLANTLEDFFFYEMLNSVNDIYEGSLVRSEGDFYENITRLLQSHLPYISNEAQREVIQEVYSRKLTDFTRVLPRFTQTYQGLLSDEELVQLLQQYIPIIGEKTFVYTTENEIESTPPRYIDGTLYVRVSPIPTKNDKVYDALKALNWRQNKAVTDRLEYSKKMQLYYNDQYGIPWEEYILGAFKERIEALKKFPNVTVIFEQVNND</sequence>
<comment type="caution">
    <text evidence="2">The sequence shown here is derived from an EMBL/GenBank/DDBJ whole genome shotgun (WGS) entry which is preliminary data.</text>
</comment>
<dbReference type="InterPro" id="IPR018958">
    <property type="entry name" value="Knr4/Smi1-like_dom"/>
</dbReference>
<name>A0ABS3PW45_9FLAO</name>
<dbReference type="Gene3D" id="3.40.1580.10">
    <property type="entry name" value="SMI1/KNR4-like"/>
    <property type="match status" value="1"/>
</dbReference>
<dbReference type="RefSeq" id="WP_208058203.1">
    <property type="nucleotide sequence ID" value="NZ_JAGDYP010000002.1"/>
</dbReference>
<organism evidence="2 3">
    <name type="scientific">Capnocytophaga bilenii</name>
    <dbReference type="NCBI Taxonomy" id="2819369"/>
    <lineage>
        <taxon>Bacteria</taxon>
        <taxon>Pseudomonadati</taxon>
        <taxon>Bacteroidota</taxon>
        <taxon>Flavobacteriia</taxon>
        <taxon>Flavobacteriales</taxon>
        <taxon>Flavobacteriaceae</taxon>
        <taxon>Capnocytophaga</taxon>
    </lineage>
</organism>
<evidence type="ECO:0000259" key="1">
    <source>
        <dbReference type="Pfam" id="PF09346"/>
    </source>
</evidence>
<proteinExistence type="predicted"/>
<reference evidence="2 3" key="1">
    <citation type="submission" date="2021-03" db="EMBL/GenBank/DDBJ databases">
        <title>Isolation and description of Capnocytophaga bilenii sp. nov., a novel Capnocytophaga species, isolated from a gingivitis subject.</title>
        <authorList>
            <person name="Antezack A."/>
            <person name="Monnet-Corti V."/>
            <person name="La Scola B."/>
        </authorList>
    </citation>
    <scope>NUCLEOTIDE SEQUENCE [LARGE SCALE GENOMIC DNA]</scope>
    <source>
        <strain evidence="2 3">Marseille-Q4570</strain>
    </source>
</reference>
<accession>A0ABS3PW45</accession>
<evidence type="ECO:0000313" key="2">
    <source>
        <dbReference type="EMBL" id="MBO1883556.1"/>
    </source>
</evidence>